<evidence type="ECO:0000313" key="3">
    <source>
        <dbReference type="EMBL" id="CAF3618356.1"/>
    </source>
</evidence>
<feature type="region of interest" description="Disordered" evidence="1">
    <location>
        <begin position="347"/>
        <end position="426"/>
    </location>
</feature>
<evidence type="ECO:0000313" key="2">
    <source>
        <dbReference type="EMBL" id="CAF0831282.1"/>
    </source>
</evidence>
<name>A0A813URI7_9BILA</name>
<dbReference type="EMBL" id="CAJOBC010000717">
    <property type="protein sequence ID" value="CAF3618356.1"/>
    <property type="molecule type" value="Genomic_DNA"/>
</dbReference>
<evidence type="ECO:0000256" key="1">
    <source>
        <dbReference type="SAM" id="MobiDB-lite"/>
    </source>
</evidence>
<feature type="region of interest" description="Disordered" evidence="1">
    <location>
        <begin position="76"/>
        <end position="113"/>
    </location>
</feature>
<accession>A0A813URI7</accession>
<dbReference type="Proteomes" id="UP000681722">
    <property type="component" value="Unassembled WGS sequence"/>
</dbReference>
<reference evidence="2" key="1">
    <citation type="submission" date="2021-02" db="EMBL/GenBank/DDBJ databases">
        <authorList>
            <person name="Nowell W R."/>
        </authorList>
    </citation>
    <scope>NUCLEOTIDE SEQUENCE</scope>
</reference>
<keyword evidence="4" id="KW-1185">Reference proteome</keyword>
<feature type="region of interest" description="Disordered" evidence="1">
    <location>
        <begin position="184"/>
        <end position="209"/>
    </location>
</feature>
<proteinExistence type="predicted"/>
<dbReference type="OrthoDB" id="10024576at2759"/>
<gene>
    <name evidence="2" type="ORF">GPM918_LOCUS5068</name>
    <name evidence="3" type="ORF">SRO942_LOCUS5069</name>
</gene>
<feature type="compositionally biased region" description="Basic and acidic residues" evidence="1">
    <location>
        <begin position="348"/>
        <end position="362"/>
    </location>
</feature>
<organism evidence="2 4">
    <name type="scientific">Didymodactylos carnosus</name>
    <dbReference type="NCBI Taxonomy" id="1234261"/>
    <lineage>
        <taxon>Eukaryota</taxon>
        <taxon>Metazoa</taxon>
        <taxon>Spiralia</taxon>
        <taxon>Gnathifera</taxon>
        <taxon>Rotifera</taxon>
        <taxon>Eurotatoria</taxon>
        <taxon>Bdelloidea</taxon>
        <taxon>Philodinida</taxon>
        <taxon>Philodinidae</taxon>
        <taxon>Didymodactylos</taxon>
    </lineage>
</organism>
<protein>
    <submittedName>
        <fullName evidence="2">Uncharacterized protein</fullName>
    </submittedName>
</protein>
<feature type="compositionally biased region" description="Polar residues" evidence="1">
    <location>
        <begin position="409"/>
        <end position="419"/>
    </location>
</feature>
<dbReference type="EMBL" id="CAJNOQ010000717">
    <property type="protein sequence ID" value="CAF0831282.1"/>
    <property type="molecule type" value="Genomic_DNA"/>
</dbReference>
<feature type="region of interest" description="Disordered" evidence="1">
    <location>
        <begin position="286"/>
        <end position="316"/>
    </location>
</feature>
<dbReference type="AlphaFoldDB" id="A0A813URI7"/>
<feature type="compositionally biased region" description="Low complexity" evidence="1">
    <location>
        <begin position="192"/>
        <end position="207"/>
    </location>
</feature>
<evidence type="ECO:0000313" key="4">
    <source>
        <dbReference type="Proteomes" id="UP000663829"/>
    </source>
</evidence>
<feature type="compositionally biased region" description="Low complexity" evidence="1">
    <location>
        <begin position="363"/>
        <end position="384"/>
    </location>
</feature>
<feature type="compositionally biased region" description="Polar residues" evidence="1">
    <location>
        <begin position="77"/>
        <end position="101"/>
    </location>
</feature>
<feature type="compositionally biased region" description="Polar residues" evidence="1">
    <location>
        <begin position="305"/>
        <end position="316"/>
    </location>
</feature>
<sequence length="551" mass="62366">MPNNCSTLIQRKQNILHKIIRSNSEGKLQNAVAETTAELRVAGSRKSPSNLAGPSNIFINKINPETRLPLIKDVSDHQSGVSNGQSRSRSRSKTPITASPKSTRHSRVGNISRQASISSIFNMLKQRSTENFDYHPQVDNNDEDDEIINDNCLRRKSNDSVKYSSTKAQQKAIIVKNITGNNNDSGVDIRFSSSSGDTQKQQQQQQSLPTKLVEQIAKEKLNQGQLYQRRPNNIVKAPIKQKIDKLRRRSEEATQALNGMLSNTISTGLSIHTASPQSQQYYVATPSYQHSRKPTASRASPHHMNGTTNVRRVSSEAEIQQRLQALRLSTDSNLVTDINNLHASTYSRDARVSNSRRGDRSKSPFQLSQQQQSTSSSYKYYHQSHTNQNVQVRHPHPTERGYIQPPTTPNLLSVNNVSNEDGGHLKSAHSLKHYHSSHKEHKTTNNPNANSGNLYLAFIASRHLSTLEDTLFEFDIDHQKLLRIFTWLKNVEDYRHEQMDHDKLLIEQSERMLNEEENLSLYSEIQYAVDDLPANLTGKACEKIPTMKYED</sequence>
<dbReference type="Proteomes" id="UP000663829">
    <property type="component" value="Unassembled WGS sequence"/>
</dbReference>
<comment type="caution">
    <text evidence="2">The sequence shown here is derived from an EMBL/GenBank/DDBJ whole genome shotgun (WGS) entry which is preliminary data.</text>
</comment>